<gene>
    <name evidence="5" type="ordered locus">P9303_07411</name>
</gene>
<dbReference type="KEGG" id="pmf:P9303_07411"/>
<dbReference type="CDD" id="cd01168">
    <property type="entry name" value="adenosine_kinase"/>
    <property type="match status" value="1"/>
</dbReference>
<evidence type="ECO:0000259" key="4">
    <source>
        <dbReference type="Pfam" id="PF00294"/>
    </source>
</evidence>
<evidence type="ECO:0000256" key="3">
    <source>
        <dbReference type="ARBA" id="ARBA00022777"/>
    </source>
</evidence>
<dbReference type="GO" id="GO:0016301">
    <property type="term" value="F:kinase activity"/>
    <property type="evidence" value="ECO:0007669"/>
    <property type="project" value="UniProtKB-KW"/>
</dbReference>
<dbReference type="PROSITE" id="PS00584">
    <property type="entry name" value="PFKB_KINASES_2"/>
    <property type="match status" value="1"/>
</dbReference>
<dbReference type="HOGENOM" id="CLU_027634_5_1_3"/>
<dbReference type="STRING" id="59922.P9303_07411"/>
<dbReference type="Gene3D" id="3.40.1190.20">
    <property type="match status" value="1"/>
</dbReference>
<dbReference type="Pfam" id="PF00294">
    <property type="entry name" value="PfkB"/>
    <property type="match status" value="1"/>
</dbReference>
<dbReference type="PANTHER" id="PTHR43320">
    <property type="entry name" value="SUGAR KINASE"/>
    <property type="match status" value="1"/>
</dbReference>
<keyword evidence="3 5" id="KW-0418">Kinase</keyword>
<evidence type="ECO:0000313" key="6">
    <source>
        <dbReference type="Proteomes" id="UP000002274"/>
    </source>
</evidence>
<organism evidence="5 6">
    <name type="scientific">Prochlorococcus marinus (strain MIT 9303)</name>
    <dbReference type="NCBI Taxonomy" id="59922"/>
    <lineage>
        <taxon>Bacteria</taxon>
        <taxon>Bacillati</taxon>
        <taxon>Cyanobacteriota</taxon>
        <taxon>Cyanophyceae</taxon>
        <taxon>Synechococcales</taxon>
        <taxon>Prochlorococcaceae</taxon>
        <taxon>Prochlorococcus</taxon>
    </lineage>
</organism>
<protein>
    <submittedName>
        <fullName evidence="5">Possible carbohydrate kinase</fullName>
    </submittedName>
</protein>
<feature type="domain" description="Carbohydrate kinase PfkB" evidence="4">
    <location>
        <begin position="70"/>
        <end position="329"/>
    </location>
</feature>
<dbReference type="InterPro" id="IPR002173">
    <property type="entry name" value="Carboh/pur_kinase_PfkB_CS"/>
</dbReference>
<dbReference type="InterPro" id="IPR052700">
    <property type="entry name" value="Carb_kinase_PfkB-like"/>
</dbReference>
<dbReference type="EMBL" id="CP000554">
    <property type="protein sequence ID" value="ABM77492.1"/>
    <property type="molecule type" value="Genomic_DNA"/>
</dbReference>
<keyword evidence="2" id="KW-0808">Transferase</keyword>
<comment type="similarity">
    <text evidence="1">Belongs to the carbohydrate kinase PfkB family.</text>
</comment>
<evidence type="ECO:0000313" key="5">
    <source>
        <dbReference type="EMBL" id="ABM77492.1"/>
    </source>
</evidence>
<dbReference type="Gene3D" id="3.30.1110.10">
    <property type="match status" value="1"/>
</dbReference>
<dbReference type="Proteomes" id="UP000002274">
    <property type="component" value="Chromosome"/>
</dbReference>
<dbReference type="InterPro" id="IPR029056">
    <property type="entry name" value="Ribokinase-like"/>
</dbReference>
<proteinExistence type="inferred from homology"/>
<dbReference type="SUPFAM" id="SSF53613">
    <property type="entry name" value="Ribokinase-like"/>
    <property type="match status" value="1"/>
</dbReference>
<dbReference type="PANTHER" id="PTHR43320:SF3">
    <property type="entry name" value="CARBOHYDRATE KINASE PFKB DOMAIN-CONTAINING PROTEIN"/>
    <property type="match status" value="1"/>
</dbReference>
<evidence type="ECO:0000256" key="2">
    <source>
        <dbReference type="ARBA" id="ARBA00022679"/>
    </source>
</evidence>
<reference evidence="5 6" key="1">
    <citation type="journal article" date="2007" name="PLoS Genet.">
        <title>Patterns and implications of gene gain and loss in the evolution of Prochlorococcus.</title>
        <authorList>
            <person name="Kettler G.C."/>
            <person name="Martiny A.C."/>
            <person name="Huang K."/>
            <person name="Zucker J."/>
            <person name="Coleman M.L."/>
            <person name="Rodrigue S."/>
            <person name="Chen F."/>
            <person name="Lapidus A."/>
            <person name="Ferriera S."/>
            <person name="Johnson J."/>
            <person name="Steglich C."/>
            <person name="Church G.M."/>
            <person name="Richardson P."/>
            <person name="Chisholm S.W."/>
        </authorList>
    </citation>
    <scope>NUCLEOTIDE SEQUENCE [LARGE SCALE GENOMIC DNA]</scope>
    <source>
        <strain evidence="5 6">MIT 9303</strain>
    </source>
</reference>
<accession>A2C7N2</accession>
<dbReference type="AlphaFoldDB" id="A2C7N2"/>
<dbReference type="InterPro" id="IPR011611">
    <property type="entry name" value="PfkB_dom"/>
</dbReference>
<sequence>MFPMHPSMAIPRFSDRPLDVVGIGNAIVDVLVQADDAFLDAHSLSKGNMALVDEAQAEALYSISGPGLETSGGSAANTLVGLAQLGGKAGFIGRVKNDQLGSIFSHDIRSVGARFETPPASDGPSTARCLILVTPDAQRTMCTYLGASVQLDPEDLDLSMVRQAKVLYLEGYLWDSPAAKKAFIAAAQVCRDSGGQVALSLSDGFCVDRHRDSFLKLVDSHVDLLFANDSEITSLYKSVSFEAALEEVKGRCKVAALTRSEHGSVVLAGDQRWDIPAYKLGNVVDTTGAGDLYAGGFLHGYTQGTPLETCGQIGSICAGQVITQLGPRSQVSLPELVAKHLN</sequence>
<name>A2C7N2_PROM3</name>
<evidence type="ECO:0000256" key="1">
    <source>
        <dbReference type="ARBA" id="ARBA00010688"/>
    </source>
</evidence>